<dbReference type="EMBL" id="LR031880">
    <property type="protein sequence ID" value="VDD64934.1"/>
    <property type="molecule type" value="Genomic_DNA"/>
</dbReference>
<dbReference type="AlphaFoldDB" id="A0A3P6H4B2"/>
<accession>A0A3P6H4B2</accession>
<evidence type="ECO:0000313" key="1">
    <source>
        <dbReference type="EMBL" id="VDD64934.1"/>
    </source>
</evidence>
<protein>
    <submittedName>
        <fullName evidence="1">Uncharacterized protein</fullName>
    </submittedName>
</protein>
<gene>
    <name evidence="1" type="ORF">BOLC6T40387H</name>
</gene>
<reference evidence="1" key="1">
    <citation type="submission" date="2018-11" db="EMBL/GenBank/DDBJ databases">
        <authorList>
            <consortium name="Genoscope - CEA"/>
            <person name="William W."/>
        </authorList>
    </citation>
    <scope>NUCLEOTIDE SEQUENCE</scope>
</reference>
<proteinExistence type="predicted"/>
<sequence>MSGEAKPVMEFGSFTLRVQNKEKKEKATGYKWRRRICWTSERNMVMSFTKLLR</sequence>
<organism evidence="1">
    <name type="scientific">Brassica oleracea</name>
    <name type="common">Wild cabbage</name>
    <dbReference type="NCBI Taxonomy" id="3712"/>
    <lineage>
        <taxon>Eukaryota</taxon>
        <taxon>Viridiplantae</taxon>
        <taxon>Streptophyta</taxon>
        <taxon>Embryophyta</taxon>
        <taxon>Tracheophyta</taxon>
        <taxon>Spermatophyta</taxon>
        <taxon>Magnoliopsida</taxon>
        <taxon>eudicotyledons</taxon>
        <taxon>Gunneridae</taxon>
        <taxon>Pentapetalae</taxon>
        <taxon>rosids</taxon>
        <taxon>malvids</taxon>
        <taxon>Brassicales</taxon>
        <taxon>Brassicaceae</taxon>
        <taxon>Brassiceae</taxon>
        <taxon>Brassica</taxon>
    </lineage>
</organism>
<name>A0A3P6H4B2_BRAOL</name>